<dbReference type="GO" id="GO:0016757">
    <property type="term" value="F:glycosyltransferase activity"/>
    <property type="evidence" value="ECO:0007669"/>
    <property type="project" value="InterPro"/>
</dbReference>
<dbReference type="PANTHER" id="PTHR45947">
    <property type="entry name" value="SULFOQUINOVOSYL TRANSFERASE SQD2"/>
    <property type="match status" value="1"/>
</dbReference>
<dbReference type="Gene3D" id="3.40.50.2000">
    <property type="entry name" value="Glycogen Phosphorylase B"/>
    <property type="match status" value="2"/>
</dbReference>
<dbReference type="AlphaFoldDB" id="A0A2H0YQJ0"/>
<dbReference type="SUPFAM" id="SSF53756">
    <property type="entry name" value="UDP-Glycosyltransferase/glycogen phosphorylase"/>
    <property type="match status" value="1"/>
</dbReference>
<dbReference type="EMBL" id="PEXW01000063">
    <property type="protein sequence ID" value="PIS40539.1"/>
    <property type="molecule type" value="Genomic_DNA"/>
</dbReference>
<dbReference type="PANTHER" id="PTHR45947:SF3">
    <property type="entry name" value="SULFOQUINOVOSYL TRANSFERASE SQD2"/>
    <property type="match status" value="1"/>
</dbReference>
<dbReference type="Pfam" id="PF00534">
    <property type="entry name" value="Glycos_transf_1"/>
    <property type="match status" value="1"/>
</dbReference>
<evidence type="ECO:0000313" key="4">
    <source>
        <dbReference type="Proteomes" id="UP000236845"/>
    </source>
</evidence>
<dbReference type="Proteomes" id="UP000236845">
    <property type="component" value="Unassembled WGS sequence"/>
</dbReference>
<feature type="domain" description="Glycosyltransferase subfamily 4-like N-terminal" evidence="2">
    <location>
        <begin position="21"/>
        <end position="169"/>
    </location>
</feature>
<dbReference type="CDD" id="cd03802">
    <property type="entry name" value="GT4_AviGT4-like"/>
    <property type="match status" value="1"/>
</dbReference>
<protein>
    <submittedName>
        <fullName evidence="3">Glycosyl transferase</fullName>
    </submittedName>
</protein>
<proteinExistence type="predicted"/>
<sequence length="350" mass="39487">MKKLRIALVAPLAERVPPKKYGGTEIVIYNLVEGLVKRGHKITLFARSDSQTSAKLSPLYHPDPKAKNRHQTRGYLIPSYWQTLEFGRVFEHAQNFDIIHLHIGSAFFPYTRLIKTPCVLTLHGRLNTKEAAVIHNAYSEIPLVSISNNQRKPLPKLNFIRTVYNGIDLTKFKYGAGQGGYLAFLGRMSHEKGPVQAIQTAKRAGRKLIMAAKVDTVDEEYFNKKIKPLIDGKQIIFLGELNQPKKVELLKNAAGLLALIQWEEPFGLFMTEAMACGTPVIATRRGSVPEIVEQGKTGFVVNNIAQAVRAIKNLPKIHRSNCRVRVEKYFSNEAMVDGYEQVYHKLIKQK</sequence>
<evidence type="ECO:0000313" key="3">
    <source>
        <dbReference type="EMBL" id="PIS40539.1"/>
    </source>
</evidence>
<accession>A0A2H0YQJ0</accession>
<gene>
    <name evidence="3" type="ORF">COT26_02810</name>
</gene>
<comment type="caution">
    <text evidence="3">The sequence shown here is derived from an EMBL/GenBank/DDBJ whole genome shotgun (WGS) entry which is preliminary data.</text>
</comment>
<evidence type="ECO:0000259" key="2">
    <source>
        <dbReference type="Pfam" id="PF13439"/>
    </source>
</evidence>
<dbReference type="InterPro" id="IPR028098">
    <property type="entry name" value="Glyco_trans_4-like_N"/>
</dbReference>
<organism evidence="3 4">
    <name type="scientific">Candidatus Kerfeldbacteria bacterium CG08_land_8_20_14_0_20_43_14</name>
    <dbReference type="NCBI Taxonomy" id="2014246"/>
    <lineage>
        <taxon>Bacteria</taxon>
        <taxon>Candidatus Kerfeldiibacteriota</taxon>
    </lineage>
</organism>
<keyword evidence="3" id="KW-0808">Transferase</keyword>
<reference evidence="4" key="1">
    <citation type="submission" date="2017-09" db="EMBL/GenBank/DDBJ databases">
        <title>Depth-based differentiation of microbial function through sediment-hosted aquifers and enrichment of novel symbionts in the deep terrestrial subsurface.</title>
        <authorList>
            <person name="Probst A.J."/>
            <person name="Ladd B."/>
            <person name="Jarett J.K."/>
            <person name="Geller-Mcgrath D.E."/>
            <person name="Sieber C.M.K."/>
            <person name="Emerson J.B."/>
            <person name="Anantharaman K."/>
            <person name="Thomas B.C."/>
            <person name="Malmstrom R."/>
            <person name="Stieglmeier M."/>
            <person name="Klingl A."/>
            <person name="Woyke T."/>
            <person name="Ryan C.M."/>
            <person name="Banfield J.F."/>
        </authorList>
    </citation>
    <scope>NUCLEOTIDE SEQUENCE [LARGE SCALE GENOMIC DNA]</scope>
</reference>
<dbReference type="Pfam" id="PF13439">
    <property type="entry name" value="Glyco_transf_4"/>
    <property type="match status" value="1"/>
</dbReference>
<dbReference type="InterPro" id="IPR001296">
    <property type="entry name" value="Glyco_trans_1"/>
</dbReference>
<feature type="domain" description="Glycosyl transferase family 1" evidence="1">
    <location>
        <begin position="178"/>
        <end position="314"/>
    </location>
</feature>
<evidence type="ECO:0000259" key="1">
    <source>
        <dbReference type="Pfam" id="PF00534"/>
    </source>
</evidence>
<name>A0A2H0YQJ0_9BACT</name>
<dbReference type="InterPro" id="IPR050194">
    <property type="entry name" value="Glycosyltransferase_grp1"/>
</dbReference>